<evidence type="ECO:0000313" key="4">
    <source>
        <dbReference type="Proteomes" id="UP000007030"/>
    </source>
</evidence>
<dbReference type="HOGENOM" id="CLU_016455_5_1_0"/>
<evidence type="ECO:0000313" key="3">
    <source>
        <dbReference type="EMBL" id="AEB11029.1"/>
    </source>
</evidence>
<reference evidence="3 4" key="1">
    <citation type="journal article" date="2012" name="Stand. Genomic Sci.">
        <title>Complete genome sequence of the aerobic, heterotroph Marinithermus hydrothermalis type strain (T1(T)) from a deep-sea hydrothermal vent chimney.</title>
        <authorList>
            <person name="Copeland A."/>
            <person name="Gu W."/>
            <person name="Yasawong M."/>
            <person name="Lapidus A."/>
            <person name="Lucas S."/>
            <person name="Deshpande S."/>
            <person name="Pagani I."/>
            <person name="Tapia R."/>
            <person name="Cheng J.F."/>
            <person name="Goodwin L.A."/>
            <person name="Pitluck S."/>
            <person name="Liolios K."/>
            <person name="Ivanova N."/>
            <person name="Mavromatis K."/>
            <person name="Mikhailova N."/>
            <person name="Pati A."/>
            <person name="Chen A."/>
            <person name="Palaniappan K."/>
            <person name="Land M."/>
            <person name="Pan C."/>
            <person name="Brambilla E.M."/>
            <person name="Rohde M."/>
            <person name="Tindall B.J."/>
            <person name="Sikorski J."/>
            <person name="Goker M."/>
            <person name="Detter J.C."/>
            <person name="Bristow J."/>
            <person name="Eisen J.A."/>
            <person name="Markowitz V."/>
            <person name="Hugenholtz P."/>
            <person name="Kyrpides N.C."/>
            <person name="Klenk H.P."/>
            <person name="Woyke T."/>
        </authorList>
    </citation>
    <scope>NUCLEOTIDE SEQUENCE [LARGE SCALE GENOMIC DNA]</scope>
    <source>
        <strain evidence="4">DSM 14884 / JCM 11576 / T1</strain>
    </source>
</reference>
<evidence type="ECO:0000259" key="2">
    <source>
        <dbReference type="Pfam" id="PF03816"/>
    </source>
</evidence>
<organism evidence="3 4">
    <name type="scientific">Marinithermus hydrothermalis (strain DSM 14884 / JCM 11576 / T1)</name>
    <dbReference type="NCBI Taxonomy" id="869210"/>
    <lineage>
        <taxon>Bacteria</taxon>
        <taxon>Thermotogati</taxon>
        <taxon>Deinococcota</taxon>
        <taxon>Deinococci</taxon>
        <taxon>Thermales</taxon>
        <taxon>Thermaceae</taxon>
        <taxon>Marinithermus</taxon>
    </lineage>
</organism>
<dbReference type="InterPro" id="IPR050922">
    <property type="entry name" value="LytR/CpsA/Psr_CW_biosynth"/>
</dbReference>
<dbReference type="Gene3D" id="3.40.630.190">
    <property type="entry name" value="LCP protein"/>
    <property type="match status" value="1"/>
</dbReference>
<feature type="domain" description="Cell envelope-related transcriptional attenuator" evidence="2">
    <location>
        <begin position="70"/>
        <end position="214"/>
    </location>
</feature>
<proteinExistence type="inferred from homology"/>
<dbReference type="AlphaFoldDB" id="F2NNL4"/>
<dbReference type="eggNOG" id="COG1316">
    <property type="taxonomic scope" value="Bacteria"/>
</dbReference>
<dbReference type="RefSeq" id="WP_013703084.1">
    <property type="nucleotide sequence ID" value="NC_015387.1"/>
</dbReference>
<dbReference type="InterPro" id="IPR004474">
    <property type="entry name" value="LytR_CpsA_psr"/>
</dbReference>
<protein>
    <submittedName>
        <fullName evidence="3">Cell envelope-related transcriptional attenuator</fullName>
    </submittedName>
</protein>
<dbReference type="OrthoDB" id="27330at2"/>
<gene>
    <name evidence="3" type="ordered locus">Marky_0268</name>
</gene>
<dbReference type="NCBIfam" id="TIGR00350">
    <property type="entry name" value="lytR_cpsA_psr"/>
    <property type="match status" value="1"/>
</dbReference>
<dbReference type="Proteomes" id="UP000007030">
    <property type="component" value="Chromosome"/>
</dbReference>
<sequence length="381" mass="42061">MTRFWRNPWFWAGVLLLVLGGLVWSGPATRTQNRARLAPSPDGLPELSLVVAARDIEYCGPATPCGPGRRTDTILYVRVQGNRAWVVAVPRDTYVELEGYQGRINAVFGFLGPEGLARAVEQALGMRVDHYAILTLEVVEKAVDAVDGVDVILPAPMRYEDKAAGLVIDLPQGPYHLNGADAVKYMRFRGWEGSDLGRLDRIKEVLLKVARKAASPEYWPRLPGLVQQLWDGVLTDLTPNEVLPFVRYLQGFELRTATLPVQPREDSPYLFITPEARARFLQTFMNYGTGQVTAVPEARVLILDGTGAGLGERYAQGLARLGLGPFEVRPVLPQAVSQVLVDQALEAGAFYAEAVHLPLVTRYRIHYPADVLIVLGQDLLP</sequence>
<evidence type="ECO:0000256" key="1">
    <source>
        <dbReference type="ARBA" id="ARBA00006068"/>
    </source>
</evidence>
<comment type="similarity">
    <text evidence="1">Belongs to the LytR/CpsA/Psr (LCP) family.</text>
</comment>
<dbReference type="Pfam" id="PF03816">
    <property type="entry name" value="LytR_cpsA_psr"/>
    <property type="match status" value="1"/>
</dbReference>
<dbReference type="EMBL" id="CP002630">
    <property type="protein sequence ID" value="AEB11029.1"/>
    <property type="molecule type" value="Genomic_DNA"/>
</dbReference>
<accession>F2NNL4</accession>
<dbReference type="PANTHER" id="PTHR33392:SF6">
    <property type="entry name" value="POLYISOPRENYL-TEICHOIC ACID--PEPTIDOGLYCAN TEICHOIC ACID TRANSFERASE TAGU"/>
    <property type="match status" value="1"/>
</dbReference>
<keyword evidence="4" id="KW-1185">Reference proteome</keyword>
<name>F2NNL4_MARHT</name>
<dbReference type="PANTHER" id="PTHR33392">
    <property type="entry name" value="POLYISOPRENYL-TEICHOIC ACID--PEPTIDOGLYCAN TEICHOIC ACID TRANSFERASE TAGU"/>
    <property type="match status" value="1"/>
</dbReference>
<dbReference type="STRING" id="869210.Marky_0268"/>
<dbReference type="KEGG" id="mhd:Marky_0268"/>